<evidence type="ECO:0000256" key="1">
    <source>
        <dbReference type="SAM" id="MobiDB-lite"/>
    </source>
</evidence>
<protein>
    <submittedName>
        <fullName evidence="2">Unplaced genomic scaffold PAXINscaffold_1489, whole genome shotgun sequence</fullName>
    </submittedName>
</protein>
<feature type="compositionally biased region" description="Basic and acidic residues" evidence="1">
    <location>
        <begin position="274"/>
        <end position="285"/>
    </location>
</feature>
<feature type="region of interest" description="Disordered" evidence="1">
    <location>
        <begin position="84"/>
        <end position="401"/>
    </location>
</feature>
<feature type="compositionally biased region" description="Polar residues" evidence="1">
    <location>
        <begin position="186"/>
        <end position="197"/>
    </location>
</feature>
<feature type="compositionally biased region" description="Polar residues" evidence="1">
    <location>
        <begin position="156"/>
        <end position="170"/>
    </location>
</feature>
<organism evidence="2 3">
    <name type="scientific">Paxillus involutus ATCC 200175</name>
    <dbReference type="NCBI Taxonomy" id="664439"/>
    <lineage>
        <taxon>Eukaryota</taxon>
        <taxon>Fungi</taxon>
        <taxon>Dikarya</taxon>
        <taxon>Basidiomycota</taxon>
        <taxon>Agaricomycotina</taxon>
        <taxon>Agaricomycetes</taxon>
        <taxon>Agaricomycetidae</taxon>
        <taxon>Boletales</taxon>
        <taxon>Paxilineae</taxon>
        <taxon>Paxillaceae</taxon>
        <taxon>Paxillus</taxon>
    </lineage>
</organism>
<accession>A0A0C9STU6</accession>
<dbReference type="Proteomes" id="UP000053647">
    <property type="component" value="Unassembled WGS sequence"/>
</dbReference>
<feature type="compositionally biased region" description="Polar residues" evidence="1">
    <location>
        <begin position="86"/>
        <end position="98"/>
    </location>
</feature>
<evidence type="ECO:0000313" key="2">
    <source>
        <dbReference type="EMBL" id="KIJ05660.1"/>
    </source>
</evidence>
<sequence>MAEIPALRMDRQNWLTWRANLEGALNELGISTYLSQMMPNPYNEQANALANQPTSASKHSDFYLKSLRLLQDDYEKFGTTGLHGWQRTQSRRPTIQNNTHRKRTRELKGQERVERRREVGEKGRKSSGRADEKVTAATGPGNGATDYTAGGVSLIKPTSNQENVPGTHINTPSPPPPTPSLPVEQMASTSRWPTHQPSRNRHVPGNGTHWNEEADNKDGNNVDIDHAHIVPQHPDSTRQMANDKAADPSNPNAHAGPTEPAGMSNGPPNGSNEVEGKGEKGEGNERVSGIAAPSSNGEYAVPNLIPPVPNPDELTPSPLSTLLEGENEGEWTSGHPEEMATHLETPQLKLRTTPPTQTPYNRKSNGHRPLAGKSTNGKVEDDTPPEPPPPTPAPPAPPYPE</sequence>
<feature type="compositionally biased region" description="Basic and acidic residues" evidence="1">
    <location>
        <begin position="210"/>
        <end position="228"/>
    </location>
</feature>
<reference evidence="2 3" key="1">
    <citation type="submission" date="2014-06" db="EMBL/GenBank/DDBJ databases">
        <authorList>
            <consortium name="DOE Joint Genome Institute"/>
            <person name="Kuo A."/>
            <person name="Kohler A."/>
            <person name="Nagy L.G."/>
            <person name="Floudas D."/>
            <person name="Copeland A."/>
            <person name="Barry K.W."/>
            <person name="Cichocki N."/>
            <person name="Veneault-Fourrey C."/>
            <person name="LaButti K."/>
            <person name="Lindquist E.A."/>
            <person name="Lipzen A."/>
            <person name="Lundell T."/>
            <person name="Morin E."/>
            <person name="Murat C."/>
            <person name="Sun H."/>
            <person name="Tunlid A."/>
            <person name="Henrissat B."/>
            <person name="Grigoriev I.V."/>
            <person name="Hibbett D.S."/>
            <person name="Martin F."/>
            <person name="Nordberg H.P."/>
            <person name="Cantor M.N."/>
            <person name="Hua S.X."/>
        </authorList>
    </citation>
    <scope>NUCLEOTIDE SEQUENCE [LARGE SCALE GENOMIC DNA]</scope>
    <source>
        <strain evidence="2 3">ATCC 200175</strain>
    </source>
</reference>
<feature type="compositionally biased region" description="Pro residues" evidence="1">
    <location>
        <begin position="385"/>
        <end position="401"/>
    </location>
</feature>
<dbReference type="AlphaFoldDB" id="A0A0C9STU6"/>
<dbReference type="HOGENOM" id="CLU_007654_3_1_1"/>
<dbReference type="OrthoDB" id="2712930at2759"/>
<dbReference type="EMBL" id="KN820811">
    <property type="protein sequence ID" value="KIJ05660.1"/>
    <property type="molecule type" value="Genomic_DNA"/>
</dbReference>
<gene>
    <name evidence="2" type="ORF">PAXINDRAFT_21104</name>
</gene>
<feature type="compositionally biased region" description="Basic and acidic residues" evidence="1">
    <location>
        <begin position="106"/>
        <end position="134"/>
    </location>
</feature>
<proteinExistence type="predicted"/>
<name>A0A0C9STU6_PAXIN</name>
<keyword evidence="3" id="KW-1185">Reference proteome</keyword>
<feature type="compositionally biased region" description="Polar residues" evidence="1">
    <location>
        <begin position="353"/>
        <end position="363"/>
    </location>
</feature>
<evidence type="ECO:0000313" key="3">
    <source>
        <dbReference type="Proteomes" id="UP000053647"/>
    </source>
</evidence>
<reference evidence="3" key="2">
    <citation type="submission" date="2015-01" db="EMBL/GenBank/DDBJ databases">
        <title>Evolutionary Origins and Diversification of the Mycorrhizal Mutualists.</title>
        <authorList>
            <consortium name="DOE Joint Genome Institute"/>
            <consortium name="Mycorrhizal Genomics Consortium"/>
            <person name="Kohler A."/>
            <person name="Kuo A."/>
            <person name="Nagy L.G."/>
            <person name="Floudas D."/>
            <person name="Copeland A."/>
            <person name="Barry K.W."/>
            <person name="Cichocki N."/>
            <person name="Veneault-Fourrey C."/>
            <person name="LaButti K."/>
            <person name="Lindquist E.A."/>
            <person name="Lipzen A."/>
            <person name="Lundell T."/>
            <person name="Morin E."/>
            <person name="Murat C."/>
            <person name="Riley R."/>
            <person name="Ohm R."/>
            <person name="Sun H."/>
            <person name="Tunlid A."/>
            <person name="Henrissat B."/>
            <person name="Grigoriev I.V."/>
            <person name="Hibbett D.S."/>
            <person name="Martin F."/>
        </authorList>
    </citation>
    <scope>NUCLEOTIDE SEQUENCE [LARGE SCALE GENOMIC DNA]</scope>
    <source>
        <strain evidence="3">ATCC 200175</strain>
    </source>
</reference>